<dbReference type="PANTHER" id="PTHR41542">
    <property type="entry name" value="BLL5807 PROTEIN"/>
    <property type="match status" value="1"/>
</dbReference>
<protein>
    <submittedName>
        <fullName evidence="5">Tim44 domain-containing protein</fullName>
    </submittedName>
</protein>
<evidence type="ECO:0000313" key="6">
    <source>
        <dbReference type="Proteomes" id="UP000318709"/>
    </source>
</evidence>
<keyword evidence="6" id="KW-1185">Reference proteome</keyword>
<dbReference type="InterPro" id="IPR007379">
    <property type="entry name" value="Tim44-like_dom"/>
</dbReference>
<accession>A0A4Y6UD85</accession>
<feature type="transmembrane region" description="Helical" evidence="2">
    <location>
        <begin position="127"/>
        <end position="146"/>
    </location>
</feature>
<sequence>MASLLIAVTGLSLLAPSAAEARAGRGFSMGSRGSHTWSAPPRTSLTPHWARPMDRTYTPRPQFDRPAQAPSMQRPLMGNRPMTMAQRPGFVSRHPFMTGFMGGLLGAGLFGMLSGHGILSGFTGGSSLFGFLLQVLILALIIRWLIKLWQGRNLGAVSQENQAQGQLAPAQQAPAQQPFTPTPADYNAFSAMLVQVETAWGQLDMNTLQRLTTPEMYQYFSEQLDELSQKGLRNHTGDVRFIHGDLSEAWIENGQAYATVAMQYSLLDYTVDAGGTVVDGSRTAPQTVTEDWTFVRPAAGGTWRLSAIQQAG</sequence>
<evidence type="ECO:0000256" key="2">
    <source>
        <dbReference type="SAM" id="Phobius"/>
    </source>
</evidence>
<organism evidence="5 6">
    <name type="scientific">Formicincola oecophyllae</name>
    <dbReference type="NCBI Taxonomy" id="2558361"/>
    <lineage>
        <taxon>Bacteria</taxon>
        <taxon>Pseudomonadati</taxon>
        <taxon>Pseudomonadota</taxon>
        <taxon>Alphaproteobacteria</taxon>
        <taxon>Acetobacterales</taxon>
        <taxon>Acetobacteraceae</taxon>
        <taxon>Formicincola</taxon>
    </lineage>
</organism>
<evidence type="ECO:0000259" key="4">
    <source>
        <dbReference type="SMART" id="SM00978"/>
    </source>
</evidence>
<dbReference type="SUPFAM" id="SSF54427">
    <property type="entry name" value="NTF2-like"/>
    <property type="match status" value="1"/>
</dbReference>
<reference evidence="5 6" key="1">
    <citation type="submission" date="2019-03" db="EMBL/GenBank/DDBJ databases">
        <title>The complete genome sequence of Swingsia_sp. F3b2 LMG30590(T).</title>
        <authorList>
            <person name="Chua K.-O."/>
            <person name="Chan K.-G."/>
            <person name="See-Too W.-S."/>
        </authorList>
    </citation>
    <scope>NUCLEOTIDE SEQUENCE [LARGE SCALE GENOMIC DNA]</scope>
    <source>
        <strain evidence="5 6">F3b2</strain>
    </source>
</reference>
<feature type="signal peptide" evidence="3">
    <location>
        <begin position="1"/>
        <end position="21"/>
    </location>
</feature>
<feature type="compositionally biased region" description="Polar residues" evidence="1">
    <location>
        <begin position="31"/>
        <end position="46"/>
    </location>
</feature>
<evidence type="ECO:0000256" key="1">
    <source>
        <dbReference type="SAM" id="MobiDB-lite"/>
    </source>
</evidence>
<evidence type="ECO:0000313" key="5">
    <source>
        <dbReference type="EMBL" id="QDH14456.1"/>
    </source>
</evidence>
<feature type="region of interest" description="Disordered" evidence="1">
    <location>
        <begin position="26"/>
        <end position="79"/>
    </location>
</feature>
<dbReference type="PANTHER" id="PTHR41542:SF1">
    <property type="entry name" value="BLL5807 PROTEIN"/>
    <property type="match status" value="1"/>
</dbReference>
<dbReference type="KEGG" id="swf:E3E12_06655"/>
<dbReference type="EMBL" id="CP038231">
    <property type="protein sequence ID" value="QDH14456.1"/>
    <property type="molecule type" value="Genomic_DNA"/>
</dbReference>
<feature type="domain" description="Tim44-like" evidence="4">
    <location>
        <begin position="163"/>
        <end position="310"/>
    </location>
</feature>
<name>A0A4Y6UD85_9PROT</name>
<evidence type="ECO:0000256" key="3">
    <source>
        <dbReference type="SAM" id="SignalP"/>
    </source>
</evidence>
<keyword evidence="2" id="KW-0472">Membrane</keyword>
<dbReference type="InterPro" id="IPR032710">
    <property type="entry name" value="NTF2-like_dom_sf"/>
</dbReference>
<feature type="transmembrane region" description="Helical" evidence="2">
    <location>
        <begin position="96"/>
        <end position="115"/>
    </location>
</feature>
<dbReference type="Gene3D" id="3.10.450.240">
    <property type="match status" value="1"/>
</dbReference>
<dbReference type="Pfam" id="PF04280">
    <property type="entry name" value="Tim44"/>
    <property type="match status" value="1"/>
</dbReference>
<proteinExistence type="predicted"/>
<dbReference type="SMART" id="SM00978">
    <property type="entry name" value="Tim44"/>
    <property type="match status" value="1"/>
</dbReference>
<keyword evidence="3" id="KW-0732">Signal</keyword>
<feature type="chain" id="PRO_5021500997" evidence="3">
    <location>
        <begin position="22"/>
        <end position="312"/>
    </location>
</feature>
<dbReference type="OrthoDB" id="9780873at2"/>
<dbReference type="Proteomes" id="UP000318709">
    <property type="component" value="Chromosome"/>
</dbReference>
<dbReference type="AlphaFoldDB" id="A0A4Y6UD85"/>
<keyword evidence="2" id="KW-1133">Transmembrane helix</keyword>
<keyword evidence="2" id="KW-0812">Transmembrane</keyword>
<gene>
    <name evidence="5" type="ORF">E3E12_06655</name>
</gene>